<dbReference type="InterPro" id="IPR050937">
    <property type="entry name" value="TEC1_TEAD_TF"/>
</dbReference>
<dbReference type="GO" id="GO:0000981">
    <property type="term" value="F:DNA-binding transcription factor activity, RNA polymerase II-specific"/>
    <property type="evidence" value="ECO:0007669"/>
    <property type="project" value="TreeGrafter"/>
</dbReference>
<dbReference type="PRINTS" id="PR00065">
    <property type="entry name" value="TEADOMAIN"/>
</dbReference>
<dbReference type="InterPro" id="IPR038096">
    <property type="entry name" value="TEA/ATTS_sf"/>
</dbReference>
<evidence type="ECO:0000256" key="7">
    <source>
        <dbReference type="SAM" id="MobiDB-lite"/>
    </source>
</evidence>
<evidence type="ECO:0000256" key="2">
    <source>
        <dbReference type="ARBA" id="ARBA00008421"/>
    </source>
</evidence>
<evidence type="ECO:0000256" key="5">
    <source>
        <dbReference type="ARBA" id="ARBA00023242"/>
    </source>
</evidence>
<dbReference type="PROSITE" id="PS00554">
    <property type="entry name" value="TEA_1"/>
    <property type="match status" value="1"/>
</dbReference>
<dbReference type="Gene3D" id="6.10.20.40">
    <property type="entry name" value="TEA/ATTS domain"/>
    <property type="match status" value="1"/>
</dbReference>
<feature type="compositionally biased region" description="Polar residues" evidence="7">
    <location>
        <begin position="78"/>
        <end position="89"/>
    </location>
</feature>
<dbReference type="PROSITE" id="PS51088">
    <property type="entry name" value="TEA_2"/>
    <property type="match status" value="1"/>
</dbReference>
<reference evidence="9 10" key="1">
    <citation type="journal article" date="2011" name="Proc. Natl. Acad. Sci. U.S.A.">
        <title>Comparative genomics of xylose-fermenting fungi for enhanced biofuel production.</title>
        <authorList>
            <person name="Wohlbach D.J."/>
            <person name="Kuo A."/>
            <person name="Sato T.K."/>
            <person name="Potts K.M."/>
            <person name="Salamov A.A."/>
            <person name="LaButti K.M."/>
            <person name="Sun H."/>
            <person name="Clum A."/>
            <person name="Pangilinan J.L."/>
            <person name="Lindquist E.A."/>
            <person name="Lucas S."/>
            <person name="Lapidus A."/>
            <person name="Jin M."/>
            <person name="Gunawan C."/>
            <person name="Balan V."/>
            <person name="Dale B.E."/>
            <person name="Jeffries T.W."/>
            <person name="Zinkel R."/>
            <person name="Barry K.W."/>
            <person name="Grigoriev I.V."/>
            <person name="Gasch A.P."/>
        </authorList>
    </citation>
    <scope>NUCLEOTIDE SEQUENCE [LARGE SCALE GENOMIC DNA]</scope>
    <source>
        <strain evidence="10">NRRL Y-27907 / 11-Y1</strain>
    </source>
</reference>
<dbReference type="eggNOG" id="KOG3841">
    <property type="taxonomic scope" value="Eukaryota"/>
</dbReference>
<keyword evidence="3" id="KW-0805">Transcription regulation</keyword>
<evidence type="ECO:0000259" key="8">
    <source>
        <dbReference type="PROSITE" id="PS51088"/>
    </source>
</evidence>
<dbReference type="OrthoDB" id="10006572at2759"/>
<dbReference type="OMA" id="VHESSKM"/>
<dbReference type="EMBL" id="GL996503">
    <property type="protein sequence ID" value="EGW31613.1"/>
    <property type="molecule type" value="Genomic_DNA"/>
</dbReference>
<organism evidence="10">
    <name type="scientific">Spathaspora passalidarum (strain NRRL Y-27907 / 11-Y1)</name>
    <dbReference type="NCBI Taxonomy" id="619300"/>
    <lineage>
        <taxon>Eukaryota</taxon>
        <taxon>Fungi</taxon>
        <taxon>Dikarya</taxon>
        <taxon>Ascomycota</taxon>
        <taxon>Saccharomycotina</taxon>
        <taxon>Pichiomycetes</taxon>
        <taxon>Debaryomycetaceae</taxon>
        <taxon>Spathaspora</taxon>
    </lineage>
</organism>
<dbReference type="RefSeq" id="XP_007376391.1">
    <property type="nucleotide sequence ID" value="XM_007376329.1"/>
</dbReference>
<protein>
    <recommendedName>
        <fullName evidence="8">TEA domain-containing protein</fullName>
    </recommendedName>
</protein>
<dbReference type="AlphaFoldDB" id="G3AQR6"/>
<evidence type="ECO:0000313" key="10">
    <source>
        <dbReference type="Proteomes" id="UP000000709"/>
    </source>
</evidence>
<dbReference type="GO" id="GO:0000978">
    <property type="term" value="F:RNA polymerase II cis-regulatory region sequence-specific DNA binding"/>
    <property type="evidence" value="ECO:0007669"/>
    <property type="project" value="TreeGrafter"/>
</dbReference>
<comment type="subcellular location">
    <subcellularLocation>
        <location evidence="1">Nucleus</location>
    </subcellularLocation>
</comment>
<evidence type="ECO:0000256" key="6">
    <source>
        <dbReference type="PROSITE-ProRule" id="PRU00505"/>
    </source>
</evidence>
<evidence type="ECO:0000256" key="3">
    <source>
        <dbReference type="ARBA" id="ARBA00023015"/>
    </source>
</evidence>
<dbReference type="Proteomes" id="UP000000709">
    <property type="component" value="Unassembled WGS sequence"/>
</dbReference>
<comment type="similarity">
    <text evidence="2">Belongs to the TEC1 family.</text>
</comment>
<dbReference type="PANTHER" id="PTHR11834:SF0">
    <property type="entry name" value="PROTEIN SCALLOPED"/>
    <property type="match status" value="1"/>
</dbReference>
<sequence>MSQVTPTSTPIRSANQKKLPLIVDVAIDNNTGQQLYQVHESSKLVRKEMPKSNHFSRTVIAEETAFFDSNNTNNSNTEKTPTRNVLGTLSPSSLKERKYVDVANYPEPIPTTKRFNGVEFHQDMLAGVPAGLSGNTDVSSSDSDIWSEDVEQAFEEVLKLIPKNGLTKIKIAGRSCGRNELISDYIFTKTGKFRTRKQISSHIQVIKNLGENKNVINLINEGPVYANEEERIDATKKFEEIFSKINLNKSLGFSDSLKRNGNLPQLQAPKKRKSQKLIPKYKFENFFMAVTDQYNLNPIVFSIQHNVIEVKRLKVKSNANISQRFPGMDEFRTCANTPIIHNMVKVVFPPLPKTHSIESGFNSSFTLKREIPNEGFDSTSYPQTFSSFTSIYLFGKESLKFNTDGLTFNDPHDFLVKFWKVFLRNLMDKKDAAINDTLKGLTIKQIMYERSPNSVKQVQDVSMVAKSKIVSVLLWEFARVSDFSEAVTTTTNLVLPPLTI</sequence>
<dbReference type="InterPro" id="IPR000818">
    <property type="entry name" value="TEA/ATTS_dom"/>
</dbReference>
<feature type="DNA-binding region" description="TEA" evidence="6">
    <location>
        <begin position="139"/>
        <end position="213"/>
    </location>
</feature>
<name>G3AQR6_SPAPN</name>
<feature type="region of interest" description="Disordered" evidence="7">
    <location>
        <begin position="68"/>
        <end position="89"/>
    </location>
</feature>
<dbReference type="Pfam" id="PF01285">
    <property type="entry name" value="TEA"/>
    <property type="match status" value="1"/>
</dbReference>
<feature type="domain" description="TEA" evidence="8">
    <location>
        <begin position="139"/>
        <end position="213"/>
    </location>
</feature>
<dbReference type="InParanoid" id="G3AQR6"/>
<dbReference type="HOGENOM" id="CLU_022080_0_0_1"/>
<gene>
    <name evidence="9" type="ORF">SPAPADRAFT_140865</name>
</gene>
<dbReference type="KEGG" id="spaa:SPAPADRAFT_140865"/>
<keyword evidence="4" id="KW-0804">Transcription</keyword>
<dbReference type="STRING" id="619300.G3AQR6"/>
<proteinExistence type="inferred from homology"/>
<evidence type="ECO:0000256" key="1">
    <source>
        <dbReference type="ARBA" id="ARBA00004123"/>
    </source>
</evidence>
<evidence type="ECO:0000256" key="4">
    <source>
        <dbReference type="ARBA" id="ARBA00023163"/>
    </source>
</evidence>
<dbReference type="PANTHER" id="PTHR11834">
    <property type="entry name" value="TRANSCRIPTIONAL ENHANCER FACTOR TEF RELATED"/>
    <property type="match status" value="1"/>
</dbReference>
<dbReference type="GeneID" id="18870324"/>
<evidence type="ECO:0000313" key="9">
    <source>
        <dbReference type="EMBL" id="EGW31613.1"/>
    </source>
</evidence>
<keyword evidence="5" id="KW-0539">Nucleus</keyword>
<dbReference type="SMART" id="SM00426">
    <property type="entry name" value="TEA"/>
    <property type="match status" value="1"/>
</dbReference>
<dbReference type="GO" id="GO:0005634">
    <property type="term" value="C:nucleus"/>
    <property type="evidence" value="ECO:0007669"/>
    <property type="project" value="UniProtKB-SubCell"/>
</dbReference>
<keyword evidence="10" id="KW-1185">Reference proteome</keyword>
<dbReference type="GO" id="GO:0005667">
    <property type="term" value="C:transcription regulator complex"/>
    <property type="evidence" value="ECO:0007669"/>
    <property type="project" value="TreeGrafter"/>
</dbReference>
<feature type="non-terminal residue" evidence="9">
    <location>
        <position position="500"/>
    </location>
</feature>
<accession>G3AQR6</accession>